<evidence type="ECO:0000313" key="3">
    <source>
        <dbReference type="Proteomes" id="UP001157006"/>
    </source>
</evidence>
<name>A0AAV0ZX42_VICFA</name>
<protein>
    <submittedName>
        <fullName evidence="2">Uncharacterized protein</fullName>
    </submittedName>
</protein>
<accession>A0AAV0ZX42</accession>
<sequence length="120" mass="13680">MEEYMEKPSGEGESQSKRTSWRQQQRATERAVVRTKLDGAEEEATYSSKGRRIWIFLGSFSFQLFKVGSIFCFYKFCVVDFFVYDYGDAHNGGYNVVKKMMMVVGYCVNGCIGVVNGGEE</sequence>
<organism evidence="2 3">
    <name type="scientific">Vicia faba</name>
    <name type="common">Broad bean</name>
    <name type="synonym">Faba vulgaris</name>
    <dbReference type="NCBI Taxonomy" id="3906"/>
    <lineage>
        <taxon>Eukaryota</taxon>
        <taxon>Viridiplantae</taxon>
        <taxon>Streptophyta</taxon>
        <taxon>Embryophyta</taxon>
        <taxon>Tracheophyta</taxon>
        <taxon>Spermatophyta</taxon>
        <taxon>Magnoliopsida</taxon>
        <taxon>eudicotyledons</taxon>
        <taxon>Gunneridae</taxon>
        <taxon>Pentapetalae</taxon>
        <taxon>rosids</taxon>
        <taxon>fabids</taxon>
        <taxon>Fabales</taxon>
        <taxon>Fabaceae</taxon>
        <taxon>Papilionoideae</taxon>
        <taxon>50 kb inversion clade</taxon>
        <taxon>NPAAA clade</taxon>
        <taxon>Hologalegina</taxon>
        <taxon>IRL clade</taxon>
        <taxon>Fabeae</taxon>
        <taxon>Vicia</taxon>
    </lineage>
</organism>
<evidence type="ECO:0000313" key="2">
    <source>
        <dbReference type="EMBL" id="CAI8601437.1"/>
    </source>
</evidence>
<feature type="region of interest" description="Disordered" evidence="1">
    <location>
        <begin position="1"/>
        <end position="27"/>
    </location>
</feature>
<dbReference type="EMBL" id="OX451737">
    <property type="protein sequence ID" value="CAI8601437.1"/>
    <property type="molecule type" value="Genomic_DNA"/>
</dbReference>
<feature type="compositionally biased region" description="Polar residues" evidence="1">
    <location>
        <begin position="17"/>
        <end position="26"/>
    </location>
</feature>
<dbReference type="Proteomes" id="UP001157006">
    <property type="component" value="Chromosome 2"/>
</dbReference>
<gene>
    <name evidence="2" type="ORF">VFH_II272680</name>
</gene>
<keyword evidence="3" id="KW-1185">Reference proteome</keyword>
<reference evidence="2 3" key="1">
    <citation type="submission" date="2023-01" db="EMBL/GenBank/DDBJ databases">
        <authorList>
            <person name="Kreplak J."/>
        </authorList>
    </citation>
    <scope>NUCLEOTIDE SEQUENCE [LARGE SCALE GENOMIC DNA]</scope>
</reference>
<evidence type="ECO:0000256" key="1">
    <source>
        <dbReference type="SAM" id="MobiDB-lite"/>
    </source>
</evidence>
<proteinExistence type="predicted"/>
<dbReference type="AlphaFoldDB" id="A0AAV0ZX42"/>
<feature type="compositionally biased region" description="Basic and acidic residues" evidence="1">
    <location>
        <begin position="1"/>
        <end position="16"/>
    </location>
</feature>